<dbReference type="Proteomes" id="UP001151760">
    <property type="component" value="Unassembled WGS sequence"/>
</dbReference>
<dbReference type="InterPro" id="IPR012677">
    <property type="entry name" value="Nucleotide-bd_a/b_plait_sf"/>
</dbReference>
<dbReference type="CDD" id="cd01650">
    <property type="entry name" value="RT_nLTR_like"/>
    <property type="match status" value="2"/>
</dbReference>
<gene>
    <name evidence="5" type="ORF">Tco_0954423</name>
</gene>
<accession>A0ABQ5E3Q3</accession>
<dbReference type="PROSITE" id="PS50878">
    <property type="entry name" value="RT_POL"/>
    <property type="match status" value="2"/>
</dbReference>
<evidence type="ECO:0000259" key="3">
    <source>
        <dbReference type="PROSITE" id="PS50102"/>
    </source>
</evidence>
<dbReference type="EMBL" id="BQNB010015924">
    <property type="protein sequence ID" value="GJT45708.1"/>
    <property type="molecule type" value="Genomic_DNA"/>
</dbReference>
<evidence type="ECO:0000313" key="5">
    <source>
        <dbReference type="EMBL" id="GJT45708.1"/>
    </source>
</evidence>
<feature type="compositionally biased region" description="Polar residues" evidence="2">
    <location>
        <begin position="1493"/>
        <end position="1505"/>
    </location>
</feature>
<keyword evidence="5" id="KW-0548">Nucleotidyltransferase</keyword>
<keyword evidence="6" id="KW-1185">Reference proteome</keyword>
<dbReference type="PANTHER" id="PTHR33116:SF77">
    <property type="entry name" value="RNA-DIRECTED DNA POLYMERASE"/>
    <property type="match status" value="1"/>
</dbReference>
<feature type="compositionally biased region" description="Polar residues" evidence="2">
    <location>
        <begin position="1476"/>
        <end position="1485"/>
    </location>
</feature>
<dbReference type="Pfam" id="PF00076">
    <property type="entry name" value="RRM_1"/>
    <property type="match status" value="1"/>
</dbReference>
<keyword evidence="1" id="KW-0694">RNA-binding</keyword>
<evidence type="ECO:0000256" key="1">
    <source>
        <dbReference type="PROSITE-ProRule" id="PRU00176"/>
    </source>
</evidence>
<dbReference type="InterPro" id="IPR036691">
    <property type="entry name" value="Endo/exonu/phosph_ase_sf"/>
</dbReference>
<name>A0ABQ5E3Q3_9ASTR</name>
<dbReference type="InterPro" id="IPR000477">
    <property type="entry name" value="RT_dom"/>
</dbReference>
<dbReference type="InterPro" id="IPR043502">
    <property type="entry name" value="DNA/RNA_pol_sf"/>
</dbReference>
<dbReference type="SUPFAM" id="SSF56219">
    <property type="entry name" value="DNase I-like"/>
    <property type="match status" value="2"/>
</dbReference>
<feature type="domain" description="RRM" evidence="3">
    <location>
        <begin position="1064"/>
        <end position="1141"/>
    </location>
</feature>
<dbReference type="PANTHER" id="PTHR33116">
    <property type="entry name" value="REVERSE TRANSCRIPTASE ZINC-BINDING DOMAIN-CONTAINING PROTEIN-RELATED-RELATED"/>
    <property type="match status" value="1"/>
</dbReference>
<protein>
    <submittedName>
        <fullName evidence="5">RNA-directed DNA polymerase, eukaryota</fullName>
    </submittedName>
</protein>
<evidence type="ECO:0000313" key="6">
    <source>
        <dbReference type="Proteomes" id="UP001151760"/>
    </source>
</evidence>
<dbReference type="SMART" id="SM00360">
    <property type="entry name" value="RRM"/>
    <property type="match status" value="1"/>
</dbReference>
<dbReference type="Gene3D" id="3.60.10.10">
    <property type="entry name" value="Endonuclease/exonuclease/phosphatase"/>
    <property type="match status" value="2"/>
</dbReference>
<feature type="domain" description="Reverse transcriptase" evidence="4">
    <location>
        <begin position="424"/>
        <end position="701"/>
    </location>
</feature>
<dbReference type="SUPFAM" id="SSF54928">
    <property type="entry name" value="RNA-binding domain, RBD"/>
    <property type="match status" value="1"/>
</dbReference>
<dbReference type="PROSITE" id="PS50102">
    <property type="entry name" value="RRM"/>
    <property type="match status" value="1"/>
</dbReference>
<dbReference type="InterPro" id="IPR005135">
    <property type="entry name" value="Endo/exonuclease/phosphatase"/>
</dbReference>
<feature type="region of interest" description="Disordered" evidence="2">
    <location>
        <begin position="1437"/>
        <end position="1505"/>
    </location>
</feature>
<dbReference type="InterPro" id="IPR026960">
    <property type="entry name" value="RVT-Znf"/>
</dbReference>
<organism evidence="5 6">
    <name type="scientific">Tanacetum coccineum</name>
    <dbReference type="NCBI Taxonomy" id="301880"/>
    <lineage>
        <taxon>Eukaryota</taxon>
        <taxon>Viridiplantae</taxon>
        <taxon>Streptophyta</taxon>
        <taxon>Embryophyta</taxon>
        <taxon>Tracheophyta</taxon>
        <taxon>Spermatophyta</taxon>
        <taxon>Magnoliopsida</taxon>
        <taxon>eudicotyledons</taxon>
        <taxon>Gunneridae</taxon>
        <taxon>Pentapetalae</taxon>
        <taxon>asterids</taxon>
        <taxon>campanulids</taxon>
        <taxon>Asterales</taxon>
        <taxon>Asteraceae</taxon>
        <taxon>Asteroideae</taxon>
        <taxon>Anthemideae</taxon>
        <taxon>Anthemidinae</taxon>
        <taxon>Tanacetum</taxon>
    </lineage>
</organism>
<proteinExistence type="predicted"/>
<dbReference type="Pfam" id="PF00078">
    <property type="entry name" value="RVT_1"/>
    <property type="match status" value="2"/>
</dbReference>
<dbReference type="InterPro" id="IPR000504">
    <property type="entry name" value="RRM_dom"/>
</dbReference>
<dbReference type="Pfam" id="PF14529">
    <property type="entry name" value="Exo_endo_phos_2"/>
    <property type="match status" value="1"/>
</dbReference>
<dbReference type="Gene3D" id="3.30.70.330">
    <property type="match status" value="1"/>
</dbReference>
<dbReference type="GO" id="GO:0003964">
    <property type="term" value="F:RNA-directed DNA polymerase activity"/>
    <property type="evidence" value="ECO:0007669"/>
    <property type="project" value="UniProtKB-KW"/>
</dbReference>
<comment type="caution">
    <text evidence="5">The sequence shown here is derived from an EMBL/GenBank/DDBJ whole genome shotgun (WGS) entry which is preliminary data.</text>
</comment>
<dbReference type="SUPFAM" id="SSF56672">
    <property type="entry name" value="DNA/RNA polymerases"/>
    <property type="match status" value="1"/>
</dbReference>
<dbReference type="InterPro" id="IPR035979">
    <property type="entry name" value="RBD_domain_sf"/>
</dbReference>
<reference evidence="5" key="1">
    <citation type="journal article" date="2022" name="Int. J. Mol. Sci.">
        <title>Draft Genome of Tanacetum Coccineum: Genomic Comparison of Closely Related Tanacetum-Family Plants.</title>
        <authorList>
            <person name="Yamashiro T."/>
            <person name="Shiraishi A."/>
            <person name="Nakayama K."/>
            <person name="Satake H."/>
        </authorList>
    </citation>
    <scope>NUCLEOTIDE SEQUENCE</scope>
</reference>
<keyword evidence="5" id="KW-0695">RNA-directed DNA polymerase</keyword>
<keyword evidence="5" id="KW-0808">Transferase</keyword>
<reference evidence="5" key="2">
    <citation type="submission" date="2022-01" db="EMBL/GenBank/DDBJ databases">
        <authorList>
            <person name="Yamashiro T."/>
            <person name="Shiraishi A."/>
            <person name="Satake H."/>
            <person name="Nakayama K."/>
        </authorList>
    </citation>
    <scope>NUCLEOTIDE SEQUENCE</scope>
</reference>
<evidence type="ECO:0000256" key="2">
    <source>
        <dbReference type="SAM" id="MobiDB-lite"/>
    </source>
</evidence>
<sequence length="2709" mass="308445">MHRGRPVVTDSSRAATGAGEDDFSLFKVMGVIHSKNDMTICKPQQPVQKCRLNIPERRALLTILMPHIRLTGDGKRGALAVYVTFGSYARFVWEIDSDEENDEKGALIEFITSSGLVDVKLEGFLFTWSHPSATKMSKLDRFLVSDGIISLFPSIIALCLDRHLSDHRPILLRDIQLDFGPTPFRFYHSWFSYDGFDEMVEQNWRSFSHSDTNGMIRFKKKLQELKSIIRIWIKDKRATLSNLKHAIEIELRDIDKELDSGYVSDTYLARRLELKGQLHEIKDKEAADFVQKSKVRWAIEGDENSRFFHGIINKKRSQLAIRGILVDGSWQTEPQVVKEAFLNHFEARFKKPIFVGPKINYPFPNRLSHDQVLDLEREVSRDEIRSAVWNCGDNKSPGPDGYTFEFFKKYWGFIGIDFCEAVEHFFNNGAFAKGCNSSFIALIPKIMDAKLVTDFRPISLIGCVYKVVTKILANRLAMVISNIVSNTQSAFVSERQILDGPFIINEVLHWCKRKNKKAMFFKVDFAKAYDSVRWDYLIDVLEAFGFGMTWCQWIRGLCCFAKASVLVNGSPSREFQFQCGLKQGDPLAPLLFILVMESLHLSFSRVVEAGIFKGIRLNNSISLSHLFYADDALIVGEWSSDNLRGIINVLKCFFLASGLQINIHKSQLLGVGVSRLDIEAAAASIGCSIMDNQFRYLGVMVGGNTSRHKFWADVVSKLRSRLSKWKTKTLSIGGRLTLLKSVLGASPLYCMSIFKAPKGVLKEMESIRNNFFIGADTADKKITWVAWDKVLASKKNGGLGVSSYFALNRALLLKWIWRFVSQDDSLWFQVMQAIYGPNIDSHSVHLASNWCSILREMQTLKDKGFDFLSLCSKRVGDGNNSRFWLDIWKGDITLRDKFPRIFALEMDKTITVAAKMASLVDSSFRRPVRGGIEHVQFNELRSYIDSVTLSNSHDRWICNMSGDGIFRVKDIRNSIDDLMLPSWLEPTKWVKYVPIKINIFGWRARRDCLPTRANLIRRGVYMEFSNCPICGLYVEDTHVIVFVMGFHHQNSLQSKLDQTAKISKSVFITNFSEECTSKDLWKVCNDYGTVIDVFIPNKRSKSGKRFAFVRFIKVSNLDRLVENLNTIWMGRFHLSANRARFDRPVVSPAPKQIPGIMSRPKYVQPNAIPKEKVSSPPYLLKPSLVIDDSCLVSRDLDNCVMGEVRQVTSINNMQVLLSNEGFHNTHIVYLGGLWVMIELNSPKAKANLLQHVGVASWFSHIGNAQLDFAAKERIVWVDIEGVPLNAWSHPTFKKIGSIWGEMVDLEEENDTLFARKRICIKTSHMENILESFKLIVKGKVFWVRAKELFTWVPSFKTVPVNEVSLDDESVKANDMDNRAFDNEEESESEVVSDTVFGDYDGDQAAQGPDNQNEVPLMAKATSSDPFNIYGMLNKRTKKGKASKSDSSVPYPPGFTPALNVKANNKETDPVEYNHLSGKSENSNSKVLEEGEMSANSAPHVNSSAVSKSKEGGSILEILEEMITVGQTMGFSMEGCVKDMEKIIGTQGELGETKMENISTLDAKYLWGNYCFDHIVSEACGNSGGIICIWDTNMFKKDNHIISDNFVALYGTWIPNNMKLLLISVYAPQVRSSKRLLWNYLSSLIIRWKGECLVMGDFNEVRSIDERWGSTFNKQGADLFNSFISSSGLIDIQMEGYSFTWAHPSASKMSKLDRFLLSNGLLSFFPHLSAVCLDRHLSDHRPILLKEVHSDFGPTPFRFFHSWLDLPGFDEMISSSWASFNLDDSNAMIRFKKKLKLLKVEIRKWTKDFKEKQEGQSRDLNLKLRDIDKTLDQGGVTDDLLLSRMELMKQIQDIHKSKHRDSMQKAKVRWAIEGDENSKYFHAIINKKRANLSVKGVMVDGDWVVDPILVKKEFRDHFADRFQDPGPRKGRINFQFPNRLSSEQVADLETRISTDEIRSAVWGCGVDKSPGPDGFTFDFFRKYWTVVGTDFCSAVLWFFDHGEFAIGCNSSFVALIPKILDPKRVCDYRPISLIGCLYKVVTKILASRLSTVISDLISDVQSAFLPNRQILDGPFIINEVLARCKVKKQQAMIFKVDFAKAYDSIRWDFLEDVLTSFGFGPQWCSWIRGSLKSGKSSILVNGSPTTEFHLFRGLKQGDPIAPFLFLLIMEAFHLSFNRAVEAGTFKGYKFDSSLTLSHLFYADDAVFIGEWSQDNLKGIMHILRCFSILSGMTINFQKSQLLGVGICDNHVIEAAKFIGCSTMKTPFRYLGILVGDNMANLKAWDETIAKMIKRLSKWKLNTLSIGGRLTLLKSVLGSTPIYNMSIYKVPKLVLNHMERLRRDFFYGVKDGDRKIAWIKWTKVLASKKFGGLGVSSLFALNRALIFKWVWRFLSHDNSLWSRVIAAVHGSSSHPISAAYNSPWGTIIKEVKALNDKGINLVSHCKIRVGNGLRTSFWNDLWIGDNQLKLSFPRLFALEVNKDCSVADKLNAPFTASFRRQTRGGPEAQQLEQLTNLLDSVSLSNMEDRCFWDLNGEGVFQVKDVRSVLDETFLPKENIPTRWVKSIPIKVNVFVWKLVQDRIPTRLNLMSRNIFVPSVECPVCNNDSESSSHLFFGCQVAKEVLKLICRWWDLVLYDFDNYDGWLLWFKSIRLGSKLKGVLEGVFYVYWWSIWSYRNQLLFASSKPRKSFIFDDIVFRSFNWYVARGKKL</sequence>
<dbReference type="Pfam" id="PF13966">
    <property type="entry name" value="zf-RVT"/>
    <property type="match status" value="2"/>
</dbReference>
<dbReference type="CDD" id="cd00590">
    <property type="entry name" value="RRM_SF"/>
    <property type="match status" value="1"/>
</dbReference>
<evidence type="ECO:0000259" key="4">
    <source>
        <dbReference type="PROSITE" id="PS50878"/>
    </source>
</evidence>
<feature type="domain" description="Reverse transcriptase" evidence="4">
    <location>
        <begin position="1996"/>
        <end position="2273"/>
    </location>
</feature>